<sequence>MRGSQRRYVGSAVGLVLLTTLGLAALPPNRAAASPPAEQRWSSVRGTPMPPAPKRTPNFGERWVAPQVGWPAGGTATVELDAAPGAAGRASGPDAAVAAGTLPVRVAKATPDGPSALRLTLADRATAQRAGIDGLLLRATPNGGAGRPGQVRVWVDPSSIAGAYGGDWARRLRLVSLPACAATTPAEPACRVRTPLPTRWEDGQLSAVLALPAGQRADRTSPAASTAVFAVAAGATGDTGDYSATPLKPSGSWTAGGSSGDFGYSYPVDLPPVPGDLAPSVELGYSSQSVDGQQVSTNNQSSAIGDGWDYSPGAVERTYRTCSEDSAAPKTNDSCWAGPIVSVSFGAGSGDLVHDPTVPTKWRLSTDNGARVELLPGADNGSHGGEHWKITTQDGTQYFFGKNKLPGQSGNNPVTNSTWTQRVYHPRSGDPCYKSTGFANSHCEMAWKWNLDYVVDPDKNAIAYYYGTETGYYGPNKGFTPVKYIRGGYLDYIDYGLRDPNPYAGRSPARVDFSYSERCVESATVCAPANIDKDKSKWPDTPYDLNCKSTGDCYMHSVTFWSRLRLTGITTQVNNGTGYTTVDTHTLTHTFPAPGDGTTPALWLSSIQHTGGTGASAIALPPVTFEPTKLPNRADGLDGAPAMNHNRISTITTETGEVVGIGYRTECAAPVTLAPESNTKLCYPVYWTKEGEETPTRDWFHKYVVAEVTDQDTTGGGTPVYTRYDYLDGGAWAYDDSEVVKDKHRSYGQWRGFGRVQTRTGAGVDQKTLTEEIYYRGMDGDRLPNNGRRSAKVKLSTAVTVPGAAVEVPDNKHLAGSVRQVVRYDGDGGAVHDSTVTDHWVSPATATRKRTVGDLTAQMVRTASTKTTTAITSTSPTTWRTTRVDTTYSTSTGLPTVTYDYGDVSQPSQATCAVTTYAPTNTTAHIVDKVAQTETFALPCGGSGINGQTAPASVSRPADVISSTRAFFDTPTYTTTWPQPAPSTGHVNVVQFLTEDGYVVAARTKNDAYGRPAESFDANGNKTITDYTMTNGLTTGVKTTRPMGHVTRTSLEPTRGLEVEEVDENERKTTQRYDALGRLTGVWLPGRSLSEGAHEKYAYTVSNSVPSTVTTSNLNDDGSYRVEVEFFDALARPRQKQTSTPVGGRLVTDSFYDSRGWLRMANNEYHDTSSTPNTTMLNMVGKDQQIPNQDLISHDGVGRKTLIVSKSKGQPKWQTRSIYGGDRITTIPPDGGTPTTEVADARGRTVERLSYRSMPTVSGSVVGGGNPVKISYRYDRRGNQDRVTDDDGNSWTTTLDLRGRAVRKTDPDSGTSELGYDANGNVTSAKDPLGRTVTTTYDALDRRTGEYDGTSAAAPPRATWTYDSTTITNGIGEVASSTSYDNGKAYVTAPTGYNVWGDEVGVNVTIPADPANGTLAGTYSFGREYSPTNGLLKKSLFPAGAGLPAETVNHTYTALDLPSGVGSSLGNYVDSTRYNAFGQVSQSKFGFGTTNTAWTTYVYDEHSKRLVNTYVDRNGTGNSRMNDVVYTHNAAGKVTKVTDARNSGAQRETQCFRYDLLGRLSTAWTATDACAVDLAGGGSNATVGGITPYWTSWTYNDVGDRTEEVQHGLPGGSGDTTTTYSYPAAGGTQPHAVRAEQTSGPGGTTTRSFQYDALGNTTTRTTPERGTQTLDWNTDGRLIRVRSGSSTEASYVYAADGELLLQRNLKEKNAVLYLPGQELTLDTASGTVSGRRYYGGPDGTTCVRSGTTAGAYSYLINDRLGTATLTLDNNGTNPRWRAFTPYGAPRGTAPTSWPNSRGFLGKPTDSATGLTVLGARHYDPAAGRFVSVDPLLNTEDPNQIGGYTYAGDDPVNRSDPGGTNAYDSQTPCAKYNCGPKNIDKSPDATENATNNARNGWKAPPRPPKKSGGGGNDDKGSKPKKKKCNFLCKAKKGWDASVRWAKSPEGIGVLAGIAVGVTCSAFTMGVGTLACGALAGAVTGGLTSYLKGDSLGKVALNAGVGAVLGAIGAGVGSVVTAGLSGGISAAGANGVRAAFKPSAIGAGVKGAGRAVKADARGLFAFNPLRPSNYKSAAIAHKALTSRFNNSKARAGRVAVGRNIYKELYKPSPTKIAVSGVTGGWTPSSIDDLQNFTRWSANNFIQGVGTSFAP</sequence>
<gene>
    <name evidence="4" type="ORF">V1634_22405</name>
</gene>
<protein>
    <submittedName>
        <fullName evidence="4">RHS repeat-associated core domain-containing protein</fullName>
    </submittedName>
</protein>
<dbReference type="PANTHER" id="PTHR32305:SF17">
    <property type="entry name" value="TRNA NUCLEASE WAPA"/>
    <property type="match status" value="1"/>
</dbReference>
<evidence type="ECO:0000256" key="1">
    <source>
        <dbReference type="ARBA" id="ARBA00022737"/>
    </source>
</evidence>
<dbReference type="Proteomes" id="UP001339911">
    <property type="component" value="Unassembled WGS sequence"/>
</dbReference>
<evidence type="ECO:0000259" key="3">
    <source>
        <dbReference type="Pfam" id="PF25023"/>
    </source>
</evidence>
<organism evidence="4 5">
    <name type="scientific">Plantactinospora veratri</name>
    <dbReference type="NCBI Taxonomy" id="1436122"/>
    <lineage>
        <taxon>Bacteria</taxon>
        <taxon>Bacillati</taxon>
        <taxon>Actinomycetota</taxon>
        <taxon>Actinomycetes</taxon>
        <taxon>Micromonosporales</taxon>
        <taxon>Micromonosporaceae</taxon>
        <taxon>Plantactinospora</taxon>
    </lineage>
</organism>
<feature type="compositionally biased region" description="Polar residues" evidence="2">
    <location>
        <begin position="289"/>
        <end position="303"/>
    </location>
</feature>
<dbReference type="RefSeq" id="WP_331209839.1">
    <property type="nucleotide sequence ID" value="NZ_JAZGQL010000017.1"/>
</dbReference>
<feature type="region of interest" description="Disordered" evidence="2">
    <location>
        <begin position="1625"/>
        <end position="1650"/>
    </location>
</feature>
<feature type="region of interest" description="Disordered" evidence="2">
    <location>
        <begin position="1302"/>
        <end position="1329"/>
    </location>
</feature>
<dbReference type="PANTHER" id="PTHR32305">
    <property type="match status" value="1"/>
</dbReference>
<feature type="region of interest" description="Disordered" evidence="2">
    <location>
        <begin position="28"/>
        <end position="60"/>
    </location>
</feature>
<keyword evidence="5" id="KW-1185">Reference proteome</keyword>
<dbReference type="EMBL" id="JAZGQL010000017">
    <property type="protein sequence ID" value="MEE6309587.1"/>
    <property type="molecule type" value="Genomic_DNA"/>
</dbReference>
<evidence type="ECO:0000256" key="2">
    <source>
        <dbReference type="SAM" id="MobiDB-lite"/>
    </source>
</evidence>
<dbReference type="InterPro" id="IPR031325">
    <property type="entry name" value="RHS_repeat"/>
</dbReference>
<keyword evidence="1" id="KW-0677">Repeat</keyword>
<evidence type="ECO:0000313" key="5">
    <source>
        <dbReference type="Proteomes" id="UP001339911"/>
    </source>
</evidence>
<proteinExistence type="predicted"/>
<dbReference type="NCBIfam" id="TIGR03696">
    <property type="entry name" value="Rhs_assc_core"/>
    <property type="match status" value="1"/>
</dbReference>
<dbReference type="InterPro" id="IPR022385">
    <property type="entry name" value="Rhs_assc_core"/>
</dbReference>
<dbReference type="Pfam" id="PF25023">
    <property type="entry name" value="TEN_YD-shell"/>
    <property type="match status" value="1"/>
</dbReference>
<feature type="domain" description="Teneurin-like YD-shell" evidence="3">
    <location>
        <begin position="1647"/>
        <end position="1851"/>
    </location>
</feature>
<accession>A0ABU7SJ46</accession>
<dbReference type="NCBIfam" id="TIGR01643">
    <property type="entry name" value="YD_repeat_2x"/>
    <property type="match status" value="1"/>
</dbReference>
<dbReference type="InterPro" id="IPR050708">
    <property type="entry name" value="T6SS_VgrG/RHS"/>
</dbReference>
<dbReference type="Gene3D" id="2.180.10.10">
    <property type="entry name" value="RHS repeat-associated core"/>
    <property type="match status" value="1"/>
</dbReference>
<dbReference type="InterPro" id="IPR056823">
    <property type="entry name" value="TEN-like_YD-shell"/>
</dbReference>
<feature type="compositionally biased region" description="Polar residues" evidence="2">
    <location>
        <begin position="1636"/>
        <end position="1649"/>
    </location>
</feature>
<dbReference type="Pfam" id="PF05593">
    <property type="entry name" value="RHS_repeat"/>
    <property type="match status" value="1"/>
</dbReference>
<name>A0ABU7SJ46_9ACTN</name>
<feature type="compositionally biased region" description="Polar residues" evidence="2">
    <location>
        <begin position="1884"/>
        <end position="1893"/>
    </location>
</feature>
<evidence type="ECO:0000313" key="4">
    <source>
        <dbReference type="EMBL" id="MEE6309587.1"/>
    </source>
</evidence>
<feature type="region of interest" description="Disordered" evidence="2">
    <location>
        <begin position="1839"/>
        <end position="1919"/>
    </location>
</feature>
<comment type="caution">
    <text evidence="4">The sequence shown here is derived from an EMBL/GenBank/DDBJ whole genome shotgun (WGS) entry which is preliminary data.</text>
</comment>
<reference evidence="4 5" key="1">
    <citation type="submission" date="2024-01" db="EMBL/GenBank/DDBJ databases">
        <title>Genome insights into Plantactinospora veratri sp. nov.</title>
        <authorList>
            <person name="Wang L."/>
        </authorList>
    </citation>
    <scope>NUCLEOTIDE SEQUENCE [LARGE SCALE GENOMIC DNA]</scope>
    <source>
        <strain evidence="4 5">NEAU-FHS4</strain>
    </source>
</reference>
<feature type="region of interest" description="Disordered" evidence="2">
    <location>
        <begin position="289"/>
        <end position="309"/>
    </location>
</feature>
<dbReference type="InterPro" id="IPR006530">
    <property type="entry name" value="YD"/>
</dbReference>